<comment type="similarity">
    <text evidence="2">Belongs to the UbiH/COQ6 family.</text>
</comment>
<evidence type="ECO:0000256" key="2">
    <source>
        <dbReference type="ARBA" id="ARBA00005349"/>
    </source>
</evidence>
<dbReference type="GO" id="GO:0005739">
    <property type="term" value="C:mitochondrion"/>
    <property type="evidence" value="ECO:0007669"/>
    <property type="project" value="TreeGrafter"/>
</dbReference>
<dbReference type="EMBL" id="UINC01077123">
    <property type="protein sequence ID" value="SVC16943.1"/>
    <property type="molecule type" value="Genomic_DNA"/>
</dbReference>
<dbReference type="PROSITE" id="PS01304">
    <property type="entry name" value="UBIH"/>
    <property type="match status" value="1"/>
</dbReference>
<dbReference type="InterPro" id="IPR010971">
    <property type="entry name" value="UbiH/COQ6"/>
</dbReference>
<keyword evidence="4" id="KW-0274">FAD</keyword>
<keyword evidence="3" id="KW-0285">Flavoprotein</keyword>
<dbReference type="GO" id="GO:0016705">
    <property type="term" value="F:oxidoreductase activity, acting on paired donors, with incorporation or reduction of molecular oxygen"/>
    <property type="evidence" value="ECO:0007669"/>
    <property type="project" value="InterPro"/>
</dbReference>
<evidence type="ECO:0000256" key="6">
    <source>
        <dbReference type="ARBA" id="ARBA00023033"/>
    </source>
</evidence>
<reference evidence="8" key="1">
    <citation type="submission" date="2018-05" db="EMBL/GenBank/DDBJ databases">
        <authorList>
            <person name="Lanie J.A."/>
            <person name="Ng W.-L."/>
            <person name="Kazmierczak K.M."/>
            <person name="Andrzejewski T.M."/>
            <person name="Davidsen T.M."/>
            <person name="Wayne K.J."/>
            <person name="Tettelin H."/>
            <person name="Glass J.I."/>
            <person name="Rusch D."/>
            <person name="Podicherti R."/>
            <person name="Tsui H.-C.T."/>
            <person name="Winkler M.E."/>
        </authorList>
    </citation>
    <scope>NUCLEOTIDE SEQUENCE</scope>
</reference>
<dbReference type="InterPro" id="IPR051205">
    <property type="entry name" value="UbiH/COQ6_monooxygenase"/>
</dbReference>
<dbReference type="PANTHER" id="PTHR43876:SF7">
    <property type="entry name" value="UBIQUINONE BIOSYNTHESIS MONOOXYGENASE COQ6, MITOCHONDRIAL"/>
    <property type="match status" value="1"/>
</dbReference>
<dbReference type="GO" id="GO:0006744">
    <property type="term" value="P:ubiquinone biosynthetic process"/>
    <property type="evidence" value="ECO:0007669"/>
    <property type="project" value="InterPro"/>
</dbReference>
<feature type="domain" description="FAD-binding" evidence="7">
    <location>
        <begin position="7"/>
        <end position="318"/>
    </location>
</feature>
<evidence type="ECO:0000256" key="3">
    <source>
        <dbReference type="ARBA" id="ARBA00022630"/>
    </source>
</evidence>
<sequence length="394" mass="45071">MKELHSDILIIGGGLTGLMTAYALSPLKKNIIIIDKFDFGITKDANADLRTTAIAEGSKIFFEKIKIWPQFSKYAEPIKYIKVVDRTENRKINFYNKNTSQYLGFIIRNIDLKNVIVHSLKTKKNIQLINNVNLKSLVHSDDFIHAFCNKLTIKSKLIIAADGKHSTVRHLLKTPIYHKNYNHSALVVNFHHTKNHNATAHELFFNSGPLAILPMKKIRTHLFSSSIIWSHDKSSVSQLKKIKPNLLRSILEEKVCKYTGGIKKIVDVQDFDLSAHINTKFYDKRLIYLADAAHSIHPIAGQGWNLGIRDIQNCLKAIQEGIDLGLDTGDPYVCKNYHDLSFADTYILYQITDKFNSIFLKDSFVLNRLRQLGFRIIENNKKIKNYITNFAMGI</sequence>
<dbReference type="GO" id="GO:0071949">
    <property type="term" value="F:FAD binding"/>
    <property type="evidence" value="ECO:0007669"/>
    <property type="project" value="InterPro"/>
</dbReference>
<evidence type="ECO:0000256" key="5">
    <source>
        <dbReference type="ARBA" id="ARBA00023002"/>
    </source>
</evidence>
<dbReference type="Pfam" id="PF01494">
    <property type="entry name" value="FAD_binding_3"/>
    <property type="match status" value="1"/>
</dbReference>
<name>A0A382K090_9ZZZZ</name>
<evidence type="ECO:0000313" key="8">
    <source>
        <dbReference type="EMBL" id="SVC16943.1"/>
    </source>
</evidence>
<dbReference type="GO" id="GO:0004497">
    <property type="term" value="F:monooxygenase activity"/>
    <property type="evidence" value="ECO:0007669"/>
    <property type="project" value="UniProtKB-KW"/>
</dbReference>
<keyword evidence="5" id="KW-0560">Oxidoreductase</keyword>
<gene>
    <name evidence="8" type="ORF">METZ01_LOCUS269797</name>
</gene>
<organism evidence="8">
    <name type="scientific">marine metagenome</name>
    <dbReference type="NCBI Taxonomy" id="408172"/>
    <lineage>
        <taxon>unclassified sequences</taxon>
        <taxon>metagenomes</taxon>
        <taxon>ecological metagenomes</taxon>
    </lineage>
</organism>
<dbReference type="InterPro" id="IPR036188">
    <property type="entry name" value="FAD/NAD-bd_sf"/>
</dbReference>
<dbReference type="AlphaFoldDB" id="A0A382K090"/>
<dbReference type="SUPFAM" id="SSF51905">
    <property type="entry name" value="FAD/NAD(P)-binding domain"/>
    <property type="match status" value="1"/>
</dbReference>
<evidence type="ECO:0000256" key="4">
    <source>
        <dbReference type="ARBA" id="ARBA00022827"/>
    </source>
</evidence>
<proteinExistence type="inferred from homology"/>
<dbReference type="NCBIfam" id="TIGR01988">
    <property type="entry name" value="Ubi-OHases"/>
    <property type="match status" value="1"/>
</dbReference>
<dbReference type="PRINTS" id="PR00420">
    <property type="entry name" value="RNGMNOXGNASE"/>
</dbReference>
<comment type="cofactor">
    <cofactor evidence="1">
        <name>FAD</name>
        <dbReference type="ChEBI" id="CHEBI:57692"/>
    </cofactor>
</comment>
<dbReference type="InterPro" id="IPR018168">
    <property type="entry name" value="Ubi_Hdrlase_CS"/>
</dbReference>
<dbReference type="Gene3D" id="3.50.50.60">
    <property type="entry name" value="FAD/NAD(P)-binding domain"/>
    <property type="match status" value="2"/>
</dbReference>
<protein>
    <recommendedName>
        <fullName evidence="7">FAD-binding domain-containing protein</fullName>
    </recommendedName>
</protein>
<keyword evidence="6" id="KW-0503">Monooxygenase</keyword>
<accession>A0A382K090</accession>
<evidence type="ECO:0000256" key="1">
    <source>
        <dbReference type="ARBA" id="ARBA00001974"/>
    </source>
</evidence>
<dbReference type="PANTHER" id="PTHR43876">
    <property type="entry name" value="UBIQUINONE BIOSYNTHESIS MONOOXYGENASE COQ6, MITOCHONDRIAL"/>
    <property type="match status" value="1"/>
</dbReference>
<evidence type="ECO:0000259" key="7">
    <source>
        <dbReference type="Pfam" id="PF01494"/>
    </source>
</evidence>
<dbReference type="InterPro" id="IPR002938">
    <property type="entry name" value="FAD-bd"/>
</dbReference>